<dbReference type="InParanoid" id="A0A1Y2DTN6"/>
<evidence type="ECO:0000313" key="2">
    <source>
        <dbReference type="EMBL" id="ORY62514.1"/>
    </source>
</evidence>
<dbReference type="EMBL" id="MCFJ01000009">
    <property type="protein sequence ID" value="ORY62514.1"/>
    <property type="molecule type" value="Genomic_DNA"/>
</dbReference>
<dbReference type="GeneID" id="63770605"/>
<evidence type="ECO:0000256" key="1">
    <source>
        <dbReference type="SAM" id="MobiDB-lite"/>
    </source>
</evidence>
<feature type="region of interest" description="Disordered" evidence="1">
    <location>
        <begin position="1"/>
        <end position="205"/>
    </location>
</feature>
<sequence>MEEMAEPRRSSTSLNNSKKRSTFTPTQTLPRHKSQRRSGSGQDNLGLPDLFSVTDMQGHRSLPRGKIERQTTVSTDHSNLRRSQTYKSKSNGPNIVDMGKNRASRDKPRTKSGKLSTSRQPAKPRGNSKLILKKRSLSELSDITERDERSRPTSSCAQTRLPRAHDTPSSTGSAHEVARTESSRSSKQSISDPWIPDPEIKPRRRSFSEVLRNIKGVFRRGAV</sequence>
<dbReference type="Proteomes" id="UP000193689">
    <property type="component" value="Unassembled WGS sequence"/>
</dbReference>
<keyword evidence="3" id="KW-1185">Reference proteome</keyword>
<dbReference type="AlphaFoldDB" id="A0A1Y2DTN6"/>
<evidence type="ECO:0000313" key="3">
    <source>
        <dbReference type="Proteomes" id="UP000193689"/>
    </source>
</evidence>
<accession>A0A1Y2DTN6</accession>
<organism evidence="2 3">
    <name type="scientific">Pseudomassariella vexata</name>
    <dbReference type="NCBI Taxonomy" id="1141098"/>
    <lineage>
        <taxon>Eukaryota</taxon>
        <taxon>Fungi</taxon>
        <taxon>Dikarya</taxon>
        <taxon>Ascomycota</taxon>
        <taxon>Pezizomycotina</taxon>
        <taxon>Sordariomycetes</taxon>
        <taxon>Xylariomycetidae</taxon>
        <taxon>Amphisphaeriales</taxon>
        <taxon>Pseudomassariaceae</taxon>
        <taxon>Pseudomassariella</taxon>
    </lineage>
</organism>
<reference evidence="2 3" key="1">
    <citation type="submission" date="2016-07" db="EMBL/GenBank/DDBJ databases">
        <title>Pervasive Adenine N6-methylation of Active Genes in Fungi.</title>
        <authorList>
            <consortium name="DOE Joint Genome Institute"/>
            <person name="Mondo S.J."/>
            <person name="Dannebaum R.O."/>
            <person name="Kuo R.C."/>
            <person name="Labutti K."/>
            <person name="Haridas S."/>
            <person name="Kuo A."/>
            <person name="Salamov A."/>
            <person name="Ahrendt S.R."/>
            <person name="Lipzen A."/>
            <person name="Sullivan W."/>
            <person name="Andreopoulos W.B."/>
            <person name="Clum A."/>
            <person name="Lindquist E."/>
            <person name="Daum C."/>
            <person name="Ramamoorthy G.K."/>
            <person name="Gryganskyi A."/>
            <person name="Culley D."/>
            <person name="Magnuson J.K."/>
            <person name="James T.Y."/>
            <person name="O'Malley M.A."/>
            <person name="Stajich J.E."/>
            <person name="Spatafora J.W."/>
            <person name="Visel A."/>
            <person name="Grigoriev I.V."/>
        </authorList>
    </citation>
    <scope>NUCLEOTIDE SEQUENCE [LARGE SCALE GENOMIC DNA]</scope>
    <source>
        <strain evidence="2 3">CBS 129021</strain>
    </source>
</reference>
<feature type="compositionally biased region" description="Polar residues" evidence="1">
    <location>
        <begin position="70"/>
        <end position="93"/>
    </location>
</feature>
<comment type="caution">
    <text evidence="2">The sequence shown here is derived from an EMBL/GenBank/DDBJ whole genome shotgun (WGS) entry which is preliminary data.</text>
</comment>
<feature type="compositionally biased region" description="Basic and acidic residues" evidence="1">
    <location>
        <begin position="99"/>
        <end position="109"/>
    </location>
</feature>
<protein>
    <submittedName>
        <fullName evidence="2">Uncharacterized protein</fullName>
    </submittedName>
</protein>
<feature type="compositionally biased region" description="Polar residues" evidence="1">
    <location>
        <begin position="10"/>
        <end position="29"/>
    </location>
</feature>
<proteinExistence type="predicted"/>
<gene>
    <name evidence="2" type="ORF">BCR38DRAFT_241600</name>
</gene>
<dbReference type="RefSeq" id="XP_040714350.1">
    <property type="nucleotide sequence ID" value="XM_040854393.1"/>
</dbReference>
<name>A0A1Y2DTN6_9PEZI</name>